<keyword evidence="1" id="KW-0175">Coiled coil</keyword>
<feature type="compositionally biased region" description="Pro residues" evidence="2">
    <location>
        <begin position="394"/>
        <end position="404"/>
    </location>
</feature>
<feature type="region of interest" description="Disordered" evidence="2">
    <location>
        <begin position="828"/>
        <end position="869"/>
    </location>
</feature>
<dbReference type="Proteomes" id="UP000193467">
    <property type="component" value="Unassembled WGS sequence"/>
</dbReference>
<gene>
    <name evidence="3" type="ORF">BCR35DRAFT_347729</name>
</gene>
<feature type="compositionally biased region" description="Polar residues" evidence="2">
    <location>
        <begin position="1"/>
        <end position="20"/>
    </location>
</feature>
<reference evidence="3 4" key="1">
    <citation type="submission" date="2016-07" db="EMBL/GenBank/DDBJ databases">
        <title>Pervasive Adenine N6-methylation of Active Genes in Fungi.</title>
        <authorList>
            <consortium name="DOE Joint Genome Institute"/>
            <person name="Mondo S.J."/>
            <person name="Dannebaum R.O."/>
            <person name="Kuo R.C."/>
            <person name="Labutti K."/>
            <person name="Haridas S."/>
            <person name="Kuo A."/>
            <person name="Salamov A."/>
            <person name="Ahrendt S.R."/>
            <person name="Lipzen A."/>
            <person name="Sullivan W."/>
            <person name="Andreopoulos W.B."/>
            <person name="Clum A."/>
            <person name="Lindquist E."/>
            <person name="Daum C."/>
            <person name="Ramamoorthy G.K."/>
            <person name="Gryganskyi A."/>
            <person name="Culley D."/>
            <person name="Magnuson J.K."/>
            <person name="James T.Y."/>
            <person name="O'Malley M.A."/>
            <person name="Stajich J.E."/>
            <person name="Spatafora J.W."/>
            <person name="Visel A."/>
            <person name="Grigoriev I.V."/>
        </authorList>
    </citation>
    <scope>NUCLEOTIDE SEQUENCE [LARGE SCALE GENOMIC DNA]</scope>
    <source>
        <strain evidence="3 4">62-1032</strain>
    </source>
</reference>
<feature type="compositionally biased region" description="Basic and acidic residues" evidence="2">
    <location>
        <begin position="444"/>
        <end position="453"/>
    </location>
</feature>
<feature type="region of interest" description="Disordered" evidence="2">
    <location>
        <begin position="711"/>
        <end position="738"/>
    </location>
</feature>
<feature type="compositionally biased region" description="Low complexity" evidence="2">
    <location>
        <begin position="204"/>
        <end position="217"/>
    </location>
</feature>
<dbReference type="AlphaFoldDB" id="A0A1Y2DC42"/>
<feature type="region of interest" description="Disordered" evidence="2">
    <location>
        <begin position="750"/>
        <end position="778"/>
    </location>
</feature>
<feature type="compositionally biased region" description="Low complexity" evidence="2">
    <location>
        <begin position="170"/>
        <end position="183"/>
    </location>
</feature>
<dbReference type="InParanoid" id="A0A1Y2DC42"/>
<feature type="region of interest" description="Disordered" evidence="2">
    <location>
        <begin position="41"/>
        <end position="60"/>
    </location>
</feature>
<feature type="compositionally biased region" description="Polar residues" evidence="2">
    <location>
        <begin position="218"/>
        <end position="234"/>
    </location>
</feature>
<name>A0A1Y2DC42_9BASI</name>
<evidence type="ECO:0000256" key="2">
    <source>
        <dbReference type="SAM" id="MobiDB-lite"/>
    </source>
</evidence>
<proteinExistence type="predicted"/>
<organism evidence="3 4">
    <name type="scientific">Leucosporidium creatinivorum</name>
    <dbReference type="NCBI Taxonomy" id="106004"/>
    <lineage>
        <taxon>Eukaryota</taxon>
        <taxon>Fungi</taxon>
        <taxon>Dikarya</taxon>
        <taxon>Basidiomycota</taxon>
        <taxon>Pucciniomycotina</taxon>
        <taxon>Microbotryomycetes</taxon>
        <taxon>Leucosporidiales</taxon>
        <taxon>Leucosporidium</taxon>
    </lineage>
</organism>
<feature type="compositionally biased region" description="Basic and acidic residues" evidence="2">
    <location>
        <begin position="184"/>
        <end position="203"/>
    </location>
</feature>
<sequence>MSAATSGSATAVDGASNSTGPRGRTSKADLITALAAELKREKERGAELSTEVERAEAGLDEKHDDLLNLEAQYEAQSRRNEQVIANLRRDLEKAKEKLEQASHCDEVETHHYLALLDGSDTYTRPHRSRPHPHSSEPQSSFSRETEAAFESPLPPPVLQPRSPDRPRPTPKSQPSTQTTASAADRTEQRLRRLNERLADEDRSAPSSRVPNHSSSSALATQKPPSYQLNQTRPLAQSPKKEEKGFDVVERSQWNDSMDSPPRARDGGDGLSRSGSRWSKIFPGAHGKKYTPPSSISSSSSTSSDGERIVYLPPSRSLRPLSSSSHVELRPATSSALAISSDSRVTLQSTTSFVTAPVDSPPSPFRTPSFKSFQLAPLDAHHHTASASASEDDMPLPPGARPSPSPSAIDLSNGASLSLADYDPSPTSNEFPAAIGRKGGAKMLASEEARRAQEKAQGYHTDDFSLNSRILNSVESSPDTSRNPTPMRREPIRQASAPYPTTESLVDPQASREPEGSMNELTRRASAEEQMVAADGNSSSARKRDGWTKGVASGLGSPFFGTTPSQAKEEPLGREKRHPPVSGETRRREMRSRSTSVGSTGSRGSVNKDNMLQQLADALKSERRRNKLYEEEILLAEEEVDYFSREIEIVKEKYTNRFEQHEQTINALRAELEEVKAELETAYDLDPEAAEQFLSLLTSKPLPSKGPIVQAFTPSALNDPSPTPTTTPTKPSRFRSSKAKRRVDAHIAAHDSSDADGAVVQPSGKTSLWRRGRKLSKTRAPPMVESISLPTLQTLGAPEGAPPPIGEGGVGMGGGAEALKGLKMRAVESTPELGGKLEKGKKKPPVSGENHLVGAAGGEGVRTRKRTNSFKKGLAGTLRVMFPSNAASNSKPSASSLYPDAPPPDAEKVQAWLTQGGRGTDGRTKVGTGYSNPFDSR</sequence>
<feature type="compositionally biased region" description="Low complexity" evidence="2">
    <location>
        <begin position="592"/>
        <end position="604"/>
    </location>
</feature>
<evidence type="ECO:0000313" key="3">
    <source>
        <dbReference type="EMBL" id="ORY56828.1"/>
    </source>
</evidence>
<feature type="compositionally biased region" description="Polar residues" evidence="2">
    <location>
        <begin position="331"/>
        <end position="353"/>
    </location>
</feature>
<feature type="compositionally biased region" description="Polar residues" evidence="2">
    <location>
        <begin position="463"/>
        <end position="483"/>
    </location>
</feature>
<feature type="compositionally biased region" description="Low complexity" evidence="2">
    <location>
        <begin position="293"/>
        <end position="303"/>
    </location>
</feature>
<feature type="region of interest" description="Disordered" evidence="2">
    <location>
        <begin position="883"/>
        <end position="936"/>
    </location>
</feature>
<keyword evidence="4" id="KW-1185">Reference proteome</keyword>
<feature type="compositionally biased region" description="Low complexity" evidence="2">
    <location>
        <begin position="883"/>
        <end position="895"/>
    </location>
</feature>
<feature type="compositionally biased region" description="Basic and acidic residues" evidence="2">
    <location>
        <begin position="238"/>
        <end position="249"/>
    </location>
</feature>
<feature type="region of interest" description="Disordered" evidence="2">
    <location>
        <begin position="116"/>
        <end position="606"/>
    </location>
</feature>
<feature type="compositionally biased region" description="Basic residues" evidence="2">
    <location>
        <begin position="767"/>
        <end position="776"/>
    </location>
</feature>
<feature type="region of interest" description="Disordered" evidence="2">
    <location>
        <begin position="1"/>
        <end position="28"/>
    </location>
</feature>
<dbReference type="EMBL" id="MCGR01000084">
    <property type="protein sequence ID" value="ORY56828.1"/>
    <property type="molecule type" value="Genomic_DNA"/>
</dbReference>
<comment type="caution">
    <text evidence="3">The sequence shown here is derived from an EMBL/GenBank/DDBJ whole genome shotgun (WGS) entry which is preliminary data.</text>
</comment>
<dbReference type="OrthoDB" id="2529088at2759"/>
<feature type="coiled-coil region" evidence="1">
    <location>
        <begin position="611"/>
        <end position="684"/>
    </location>
</feature>
<evidence type="ECO:0000313" key="4">
    <source>
        <dbReference type="Proteomes" id="UP000193467"/>
    </source>
</evidence>
<feature type="compositionally biased region" description="Low complexity" evidence="2">
    <location>
        <begin position="311"/>
        <end position="324"/>
    </location>
</feature>
<accession>A0A1Y2DC42</accession>
<evidence type="ECO:0000256" key="1">
    <source>
        <dbReference type="SAM" id="Coils"/>
    </source>
</evidence>
<feature type="compositionally biased region" description="Basic and acidic residues" evidence="2">
    <location>
        <begin position="509"/>
        <end position="526"/>
    </location>
</feature>
<dbReference type="STRING" id="106004.A0A1Y2DC42"/>
<protein>
    <submittedName>
        <fullName evidence="3">Uncharacterized protein</fullName>
    </submittedName>
</protein>